<name>A0A494RGN2_9CAUL</name>
<dbReference type="Gene3D" id="3.55.50.30">
    <property type="match status" value="1"/>
</dbReference>
<evidence type="ECO:0000256" key="3">
    <source>
        <dbReference type="ARBA" id="ARBA00022452"/>
    </source>
</evidence>
<keyword evidence="3 10" id="KW-1134">Transmembrane beta strand</keyword>
<dbReference type="InterPro" id="IPR039426">
    <property type="entry name" value="TonB-dep_rcpt-like"/>
</dbReference>
<feature type="signal peptide" evidence="12">
    <location>
        <begin position="1"/>
        <end position="24"/>
    </location>
</feature>
<evidence type="ECO:0000313" key="14">
    <source>
        <dbReference type="EMBL" id="AYG95647.1"/>
    </source>
</evidence>
<evidence type="ECO:0000256" key="4">
    <source>
        <dbReference type="ARBA" id="ARBA00022496"/>
    </source>
</evidence>
<keyword evidence="12" id="KW-0732">Signal</keyword>
<evidence type="ECO:0000256" key="6">
    <source>
        <dbReference type="ARBA" id="ARBA00023004"/>
    </source>
</evidence>
<evidence type="ECO:0000256" key="1">
    <source>
        <dbReference type="ARBA" id="ARBA00004571"/>
    </source>
</evidence>
<dbReference type="AlphaFoldDB" id="A0A494RGN2"/>
<dbReference type="Proteomes" id="UP000276984">
    <property type="component" value="Chromosome"/>
</dbReference>
<keyword evidence="7 11" id="KW-0798">TonB box</keyword>
<evidence type="ECO:0000256" key="11">
    <source>
        <dbReference type="RuleBase" id="RU003357"/>
    </source>
</evidence>
<dbReference type="PANTHER" id="PTHR47234:SF2">
    <property type="entry name" value="TONB-DEPENDENT RECEPTOR"/>
    <property type="match status" value="1"/>
</dbReference>
<dbReference type="PROSITE" id="PS52016">
    <property type="entry name" value="TONB_DEPENDENT_REC_3"/>
    <property type="match status" value="1"/>
</dbReference>
<evidence type="ECO:0000256" key="2">
    <source>
        <dbReference type="ARBA" id="ARBA00022448"/>
    </source>
</evidence>
<dbReference type="GO" id="GO:0009279">
    <property type="term" value="C:cell outer membrane"/>
    <property type="evidence" value="ECO:0007669"/>
    <property type="project" value="UniProtKB-SubCell"/>
</dbReference>
<evidence type="ECO:0000256" key="8">
    <source>
        <dbReference type="ARBA" id="ARBA00023136"/>
    </source>
</evidence>
<dbReference type="InterPro" id="IPR011662">
    <property type="entry name" value="Secretin/TonB_short_N"/>
</dbReference>
<keyword evidence="9 10" id="KW-0998">Cell outer membrane</keyword>
<gene>
    <name evidence="14" type="ORF">D8I30_10985</name>
</gene>
<dbReference type="PROSITE" id="PS51257">
    <property type="entry name" value="PROKAR_LIPOPROTEIN"/>
    <property type="match status" value="1"/>
</dbReference>
<feature type="domain" description="Secretin/TonB short N-terminal" evidence="13">
    <location>
        <begin position="53"/>
        <end position="104"/>
    </location>
</feature>
<evidence type="ECO:0000256" key="5">
    <source>
        <dbReference type="ARBA" id="ARBA00022692"/>
    </source>
</evidence>
<keyword evidence="8 10" id="KW-0472">Membrane</keyword>
<comment type="similarity">
    <text evidence="10 11">Belongs to the TonB-dependent receptor family.</text>
</comment>
<keyword evidence="6" id="KW-0408">Iron</keyword>
<dbReference type="InterPro" id="IPR036942">
    <property type="entry name" value="Beta-barrel_TonB_sf"/>
</dbReference>
<evidence type="ECO:0000256" key="9">
    <source>
        <dbReference type="ARBA" id="ARBA00023237"/>
    </source>
</evidence>
<dbReference type="Pfam" id="PF07660">
    <property type="entry name" value="STN"/>
    <property type="match status" value="1"/>
</dbReference>
<dbReference type="SUPFAM" id="SSF56935">
    <property type="entry name" value="Porins"/>
    <property type="match status" value="1"/>
</dbReference>
<keyword evidence="5 10" id="KW-0812">Transmembrane</keyword>
<dbReference type="Gene3D" id="2.40.170.20">
    <property type="entry name" value="TonB-dependent receptor, beta-barrel domain"/>
    <property type="match status" value="1"/>
</dbReference>
<evidence type="ECO:0000256" key="12">
    <source>
        <dbReference type="SAM" id="SignalP"/>
    </source>
</evidence>
<dbReference type="OrthoDB" id="7051241at2"/>
<dbReference type="Gene3D" id="2.170.130.10">
    <property type="entry name" value="TonB-dependent receptor, plug domain"/>
    <property type="match status" value="1"/>
</dbReference>
<protein>
    <submittedName>
        <fullName evidence="14">TonB-dependent receptor</fullName>
    </submittedName>
</protein>
<keyword evidence="2 10" id="KW-0813">Transport</keyword>
<dbReference type="InterPro" id="IPR012910">
    <property type="entry name" value="Plug_dom"/>
</dbReference>
<dbReference type="InterPro" id="IPR037066">
    <property type="entry name" value="Plug_dom_sf"/>
</dbReference>
<dbReference type="SMART" id="SM00965">
    <property type="entry name" value="STN"/>
    <property type="match status" value="1"/>
</dbReference>
<comment type="subcellular location">
    <subcellularLocation>
        <location evidence="1 10">Cell outer membrane</location>
        <topology evidence="1 10">Multi-pass membrane protein</topology>
    </subcellularLocation>
</comment>
<keyword evidence="4" id="KW-0410">Iron transport</keyword>
<accession>A0A494RGN2</accession>
<dbReference type="Pfam" id="PF07715">
    <property type="entry name" value="Plug"/>
    <property type="match status" value="1"/>
</dbReference>
<sequence length="985" mass="105228">MRIDLGTTTALSTVLLACAAPAWAQGADAVRRYDAPAGPLARTLDVFIEQSRLQILYPAALVEGRTSPGLQGDYSAEAGLAELLRDTGLAFRKSRQNVYVLFDPGARAGLIDDEFTVVDDVIVTGSLIRGVGDGPSPVISIDRDRMDREGRATVAQLLAALPQNFGGSANEGAVNNGGDRSGTNTTFANGVNLRGLGSDATLVLVNGRRMAGTGAKGDFADVSTIPAAAIRRVDVLLDGASALYGADAVGGVVNIILRDDYEGAESRIRVGNTSDGASGEYQFGQTLGRRWSSGNALVSYEYYDREALSGTHRRLASDSDLRWRGGSDRRQFYSNPGNIVVFDPASGGYLPAWAIPTGQSGAGLQPGDFLPGKVNLENQRAHINVLPRQTRHGAYALWRQAFGDRLEVTADARYGKRNYETVSFPLNTLLTVTSANPWFVSPTGARSHTIAYSFQNEIAPPRITGEVESIGASLGGAFDLSSDWRIDAYVAWASEESRTGSSGTLQSTYLREALGAIADNPATPYSPSRDGYLNPFGDGAVNTRAVLDFISSGYSRTHNRTGVASANLQVSGTLMEAPGGPLRLAAGLSFRNETFERQFTGFTSGVAPTVGAPAETDRHVAAAFGEVRVPVFGATNRRPGLERLELSLAARFEDYGDVGQTTSPKVGVVWDPVGTLRLKANYGRSFRAPALREVNETPSASPSILPRGSQQILSMILYGGNPDLQPEEADTWTLGLEVRPAALPGLRIGVNGFRTDFENRIGQPALESILTALGDPSLAPFVRMLNPADSKDLAAIQAILDLPTTALRDQFPASSYGAIVDARYVNTASVQVQGADLNVDYGFARGQDALDFGVNLTWLERFDARPTPTSPTVSQLDRPNFPVGLRGRASGSWARGPWSVSPSVNYVDAYRDLTGKRIGSWTTADLAVRYTPDHGLLAGTGLTVTVQNLFDRDPPFYDAPEGVAYDPANANVLGRFVSLQLTRAW</sequence>
<keyword evidence="14" id="KW-0675">Receptor</keyword>
<evidence type="ECO:0000313" key="15">
    <source>
        <dbReference type="Proteomes" id="UP000276984"/>
    </source>
</evidence>
<dbReference type="EMBL" id="CP032707">
    <property type="protein sequence ID" value="AYG95647.1"/>
    <property type="molecule type" value="Genomic_DNA"/>
</dbReference>
<evidence type="ECO:0000256" key="7">
    <source>
        <dbReference type="ARBA" id="ARBA00023077"/>
    </source>
</evidence>
<dbReference type="InterPro" id="IPR000531">
    <property type="entry name" value="Beta-barrel_TonB"/>
</dbReference>
<dbReference type="PANTHER" id="PTHR47234">
    <property type="match status" value="1"/>
</dbReference>
<keyword evidence="4" id="KW-0406">Ion transport</keyword>
<dbReference type="Pfam" id="PF00593">
    <property type="entry name" value="TonB_dep_Rec_b-barrel"/>
    <property type="match status" value="1"/>
</dbReference>
<feature type="chain" id="PRO_5019728223" evidence="12">
    <location>
        <begin position="25"/>
        <end position="985"/>
    </location>
</feature>
<evidence type="ECO:0000259" key="13">
    <source>
        <dbReference type="SMART" id="SM00965"/>
    </source>
</evidence>
<evidence type="ECO:0000256" key="10">
    <source>
        <dbReference type="PROSITE-ProRule" id="PRU01360"/>
    </source>
</evidence>
<dbReference type="RefSeq" id="WP_121482781.1">
    <property type="nucleotide sequence ID" value="NZ_CP032707.1"/>
</dbReference>
<reference evidence="14 15" key="1">
    <citation type="submission" date="2018-10" db="EMBL/GenBank/DDBJ databases">
        <title>Complete genome sequence of Brevundimonas naejangsanensis BRV3.</title>
        <authorList>
            <person name="Berrios L."/>
            <person name="Ely B."/>
        </authorList>
    </citation>
    <scope>NUCLEOTIDE SEQUENCE [LARGE SCALE GENOMIC DNA]</scope>
    <source>
        <strain evidence="14 15">BRV3</strain>
    </source>
</reference>
<organism evidence="14 15">
    <name type="scientific">Brevundimonas naejangsanensis</name>
    <dbReference type="NCBI Taxonomy" id="588932"/>
    <lineage>
        <taxon>Bacteria</taxon>
        <taxon>Pseudomonadati</taxon>
        <taxon>Pseudomonadota</taxon>
        <taxon>Alphaproteobacteria</taxon>
        <taxon>Caulobacterales</taxon>
        <taxon>Caulobacteraceae</taxon>
        <taxon>Brevundimonas</taxon>
    </lineage>
</organism>
<proteinExistence type="inferred from homology"/>
<keyword evidence="15" id="KW-1185">Reference proteome</keyword>
<dbReference type="GO" id="GO:0006826">
    <property type="term" value="P:iron ion transport"/>
    <property type="evidence" value="ECO:0007669"/>
    <property type="project" value="UniProtKB-KW"/>
</dbReference>